<dbReference type="Proteomes" id="UP000014062">
    <property type="component" value="Chromosome"/>
</dbReference>
<evidence type="ECO:0000256" key="3">
    <source>
        <dbReference type="ARBA" id="ARBA00023163"/>
    </source>
</evidence>
<evidence type="ECO:0000313" key="7">
    <source>
        <dbReference type="Proteomes" id="UP000014062"/>
    </source>
</evidence>
<dbReference type="RefSeq" id="WP_003978342.1">
    <property type="nucleotide sequence ID" value="NZ_CM001889.1"/>
</dbReference>
<organism evidence="6 7">
    <name type="scientific">Streptomyces lividans 1326</name>
    <dbReference type="NCBI Taxonomy" id="1200984"/>
    <lineage>
        <taxon>Bacteria</taxon>
        <taxon>Bacillati</taxon>
        <taxon>Actinomycetota</taxon>
        <taxon>Actinomycetes</taxon>
        <taxon>Kitasatosporales</taxon>
        <taxon>Streptomycetaceae</taxon>
        <taxon>Streptomyces</taxon>
    </lineage>
</organism>
<keyword evidence="2 4" id="KW-0238">DNA-binding</keyword>
<evidence type="ECO:0000256" key="2">
    <source>
        <dbReference type="ARBA" id="ARBA00023125"/>
    </source>
</evidence>
<evidence type="ECO:0000256" key="4">
    <source>
        <dbReference type="PROSITE-ProRule" id="PRU00335"/>
    </source>
</evidence>
<protein>
    <submittedName>
        <fullName evidence="6">Transcriptional regulator, TetR family</fullName>
    </submittedName>
</protein>
<dbReference type="PRINTS" id="PR00455">
    <property type="entry name" value="HTHTETR"/>
</dbReference>
<proteinExistence type="predicted"/>
<dbReference type="AlphaFoldDB" id="A0A7U9DJP2"/>
<evidence type="ECO:0000256" key="1">
    <source>
        <dbReference type="ARBA" id="ARBA00023015"/>
    </source>
</evidence>
<evidence type="ECO:0000259" key="5">
    <source>
        <dbReference type="PROSITE" id="PS50977"/>
    </source>
</evidence>
<name>A0A7U9DJP2_STRLI</name>
<dbReference type="PANTHER" id="PTHR30055:SF238">
    <property type="entry name" value="MYCOFACTOCIN BIOSYNTHESIS TRANSCRIPTIONAL REGULATOR MFTR-RELATED"/>
    <property type="match status" value="1"/>
</dbReference>
<sequence>MGRWEPNARGRLEQAALELYVERGYEQTPVAEITKRAGLTERTFFRHFADKREVLFAGSGRLEELCVAAVAAAPTTASPMEAVAAALDAAAGAFEERGDLVGLRQGVIDANAELRERELIKLASLSGALADALRGRGVAEPAAELTAESAIAVLKVAFRRWIDGGRERPLRPLLAECFDVLRTLSARGAASAG</sequence>
<dbReference type="GO" id="GO:0000976">
    <property type="term" value="F:transcription cis-regulatory region binding"/>
    <property type="evidence" value="ECO:0007669"/>
    <property type="project" value="TreeGrafter"/>
</dbReference>
<keyword evidence="1" id="KW-0805">Transcription regulation</keyword>
<dbReference type="SUPFAM" id="SSF46689">
    <property type="entry name" value="Homeodomain-like"/>
    <property type="match status" value="1"/>
</dbReference>
<feature type="domain" description="HTH tetR-type" evidence="5">
    <location>
        <begin position="6"/>
        <end position="66"/>
    </location>
</feature>
<feature type="DNA-binding region" description="H-T-H motif" evidence="4">
    <location>
        <begin position="29"/>
        <end position="48"/>
    </location>
</feature>
<dbReference type="InterPro" id="IPR009057">
    <property type="entry name" value="Homeodomain-like_sf"/>
</dbReference>
<dbReference type="GO" id="GO:0003700">
    <property type="term" value="F:DNA-binding transcription factor activity"/>
    <property type="evidence" value="ECO:0007669"/>
    <property type="project" value="TreeGrafter"/>
</dbReference>
<dbReference type="Pfam" id="PF00440">
    <property type="entry name" value="TetR_N"/>
    <property type="match status" value="1"/>
</dbReference>
<dbReference type="PROSITE" id="PS50977">
    <property type="entry name" value="HTH_TETR_2"/>
    <property type="match status" value="1"/>
</dbReference>
<keyword evidence="3" id="KW-0804">Transcription</keyword>
<dbReference type="PANTHER" id="PTHR30055">
    <property type="entry name" value="HTH-TYPE TRANSCRIPTIONAL REGULATOR RUTR"/>
    <property type="match status" value="1"/>
</dbReference>
<dbReference type="InterPro" id="IPR050109">
    <property type="entry name" value="HTH-type_TetR-like_transc_reg"/>
</dbReference>
<reference evidence="7" key="1">
    <citation type="journal article" date="2013" name="Genome Biol. Evol.">
        <title>The genome sequence of Streptomyces lividans 66 reveals a novel tRNA-dependent peptide biosynthetic system within a metal-related genomic island.</title>
        <authorList>
            <person name="Cruz-Morales P."/>
            <person name="Vijgenboom E."/>
            <person name="Iruegas-Bocardo F."/>
            <person name="Girard G."/>
            <person name="Yanez-Guerra L.A."/>
            <person name="Ramos-Aboites H.E."/>
            <person name="Pernodet J.L."/>
            <person name="Anne J."/>
            <person name="van Wezel G.P."/>
            <person name="Barona-Gomez F."/>
        </authorList>
    </citation>
    <scope>NUCLEOTIDE SEQUENCE [LARGE SCALE GENOMIC DNA]</scope>
    <source>
        <strain evidence="7">1326</strain>
    </source>
</reference>
<evidence type="ECO:0000313" key="6">
    <source>
        <dbReference type="EMBL" id="EOY45199.1"/>
    </source>
</evidence>
<gene>
    <name evidence="6" type="ORF">SLI_0480</name>
</gene>
<accession>A0A7U9DJP2</accession>
<dbReference type="EMBL" id="CM001889">
    <property type="protein sequence ID" value="EOY45199.1"/>
    <property type="molecule type" value="Genomic_DNA"/>
</dbReference>
<dbReference type="Gene3D" id="1.10.357.10">
    <property type="entry name" value="Tetracycline Repressor, domain 2"/>
    <property type="match status" value="1"/>
</dbReference>
<dbReference type="InterPro" id="IPR001647">
    <property type="entry name" value="HTH_TetR"/>
</dbReference>